<keyword evidence="4" id="KW-0732">Signal</keyword>
<protein>
    <submittedName>
        <fullName evidence="6">O-methyltransferase</fullName>
    </submittedName>
</protein>
<dbReference type="SUPFAM" id="SSF46785">
    <property type="entry name" value="Winged helix' DNA-binding domain"/>
    <property type="match status" value="1"/>
</dbReference>
<keyword evidence="7" id="KW-1185">Reference proteome</keyword>
<dbReference type="SUPFAM" id="SSF53335">
    <property type="entry name" value="S-adenosyl-L-methionine-dependent methyltransferases"/>
    <property type="match status" value="1"/>
</dbReference>
<dbReference type="InterPro" id="IPR001077">
    <property type="entry name" value="COMT_C"/>
</dbReference>
<dbReference type="Proteomes" id="UP000235786">
    <property type="component" value="Unassembled WGS sequence"/>
</dbReference>
<reference evidence="6 7" key="1">
    <citation type="submission" date="2016-04" db="EMBL/GenBank/DDBJ databases">
        <title>A degradative enzymes factory behind the ericoid mycorrhizal symbiosis.</title>
        <authorList>
            <consortium name="DOE Joint Genome Institute"/>
            <person name="Martino E."/>
            <person name="Morin E."/>
            <person name="Grelet G."/>
            <person name="Kuo A."/>
            <person name="Kohler A."/>
            <person name="Daghino S."/>
            <person name="Barry K."/>
            <person name="Choi C."/>
            <person name="Cichocki N."/>
            <person name="Clum A."/>
            <person name="Copeland A."/>
            <person name="Hainaut M."/>
            <person name="Haridas S."/>
            <person name="Labutti K."/>
            <person name="Lindquist E."/>
            <person name="Lipzen A."/>
            <person name="Khouja H.-R."/>
            <person name="Murat C."/>
            <person name="Ohm R."/>
            <person name="Olson A."/>
            <person name="Spatafora J."/>
            <person name="Veneault-Fourrey C."/>
            <person name="Henrissat B."/>
            <person name="Grigoriev I."/>
            <person name="Martin F."/>
            <person name="Perotto S."/>
        </authorList>
    </citation>
    <scope>NUCLEOTIDE SEQUENCE [LARGE SCALE GENOMIC DNA]</scope>
    <source>
        <strain evidence="6 7">F</strain>
    </source>
</reference>
<feature type="chain" id="PRO_5014412877" evidence="4">
    <location>
        <begin position="19"/>
        <end position="396"/>
    </location>
</feature>
<evidence type="ECO:0000256" key="1">
    <source>
        <dbReference type="ARBA" id="ARBA00022603"/>
    </source>
</evidence>
<dbReference type="Pfam" id="PF00891">
    <property type="entry name" value="Methyltransf_2"/>
    <property type="match status" value="1"/>
</dbReference>
<name>A0A2J6R0R0_HYAVF</name>
<organism evidence="6 7">
    <name type="scientific">Hyaloscypha variabilis (strain UAMH 11265 / GT02V1 / F)</name>
    <name type="common">Meliniomyces variabilis</name>
    <dbReference type="NCBI Taxonomy" id="1149755"/>
    <lineage>
        <taxon>Eukaryota</taxon>
        <taxon>Fungi</taxon>
        <taxon>Dikarya</taxon>
        <taxon>Ascomycota</taxon>
        <taxon>Pezizomycotina</taxon>
        <taxon>Leotiomycetes</taxon>
        <taxon>Helotiales</taxon>
        <taxon>Hyaloscyphaceae</taxon>
        <taxon>Hyaloscypha</taxon>
        <taxon>Hyaloscypha variabilis</taxon>
    </lineage>
</organism>
<evidence type="ECO:0000259" key="5">
    <source>
        <dbReference type="Pfam" id="PF00891"/>
    </source>
</evidence>
<proteinExistence type="predicted"/>
<dbReference type="AlphaFoldDB" id="A0A2J6R0R0"/>
<dbReference type="InterPro" id="IPR016461">
    <property type="entry name" value="COMT-like"/>
</dbReference>
<evidence type="ECO:0000256" key="4">
    <source>
        <dbReference type="SAM" id="SignalP"/>
    </source>
</evidence>
<feature type="domain" description="O-methyltransferase C-terminal" evidence="5">
    <location>
        <begin position="227"/>
        <end position="370"/>
    </location>
</feature>
<dbReference type="Gene3D" id="3.40.50.150">
    <property type="entry name" value="Vaccinia Virus protein VP39"/>
    <property type="match status" value="1"/>
</dbReference>
<gene>
    <name evidence="6" type="ORF">L207DRAFT_471478</name>
</gene>
<evidence type="ECO:0000256" key="2">
    <source>
        <dbReference type="ARBA" id="ARBA00022679"/>
    </source>
</evidence>
<keyword evidence="2 6" id="KW-0808">Transferase</keyword>
<dbReference type="PROSITE" id="PS51683">
    <property type="entry name" value="SAM_OMT_II"/>
    <property type="match status" value="1"/>
</dbReference>
<dbReference type="InterPro" id="IPR029063">
    <property type="entry name" value="SAM-dependent_MTases_sf"/>
</dbReference>
<evidence type="ECO:0000256" key="3">
    <source>
        <dbReference type="ARBA" id="ARBA00022691"/>
    </source>
</evidence>
<evidence type="ECO:0000313" key="6">
    <source>
        <dbReference type="EMBL" id="PMD32095.1"/>
    </source>
</evidence>
<evidence type="ECO:0000313" key="7">
    <source>
        <dbReference type="Proteomes" id="UP000235786"/>
    </source>
</evidence>
<dbReference type="InterPro" id="IPR036390">
    <property type="entry name" value="WH_DNA-bd_sf"/>
</dbReference>
<feature type="signal peptide" evidence="4">
    <location>
        <begin position="1"/>
        <end position="18"/>
    </location>
</feature>
<dbReference type="Gene3D" id="1.10.10.10">
    <property type="entry name" value="Winged helix-like DNA-binding domain superfamily/Winged helix DNA-binding domain"/>
    <property type="match status" value="1"/>
</dbReference>
<dbReference type="OrthoDB" id="1606438at2759"/>
<keyword evidence="1 6" id="KW-0489">Methyltransferase</keyword>
<dbReference type="PANTHER" id="PTHR43712:SF16">
    <property type="entry name" value="O-METHYLTRANSFERASE ELCB"/>
    <property type="match status" value="1"/>
</dbReference>
<dbReference type="InterPro" id="IPR036388">
    <property type="entry name" value="WH-like_DNA-bd_sf"/>
</dbReference>
<accession>A0A2J6R0R0</accession>
<dbReference type="EMBL" id="KZ613960">
    <property type="protein sequence ID" value="PMD32095.1"/>
    <property type="molecule type" value="Genomic_DNA"/>
</dbReference>
<dbReference type="GO" id="GO:0032259">
    <property type="term" value="P:methylation"/>
    <property type="evidence" value="ECO:0007669"/>
    <property type="project" value="UniProtKB-KW"/>
</dbReference>
<dbReference type="GO" id="GO:0008171">
    <property type="term" value="F:O-methyltransferase activity"/>
    <property type="evidence" value="ECO:0007669"/>
    <property type="project" value="InterPro"/>
</dbReference>
<dbReference type="PANTHER" id="PTHR43712">
    <property type="entry name" value="PUTATIVE (AFU_ORTHOLOGUE AFUA_4G14580)-RELATED"/>
    <property type="match status" value="1"/>
</dbReference>
<sequence length="396" mass="44200">MSEHPLVALAAAMRTALATPIAPSDKAAQTARLDIIDMIPDLQLQLIGAQAMIRDMTWSPLNLVTLQTINRFKIAQHVPLNSPISYAELSTLTSVPEPSLTRLLRHAMTNRIFSEPTRGFVAHSEASRLLAADQKLDSWVFFLVEYFWPATARAVDAMQKWPDSQNPTEVGVTLMKGEPTTWFKEIAQADRGIASFRDAMSVVSEGEGWQDSYLVENYPWGDVGKGVVVDIGGANGHTSIAIAEANPELTFVVQDLHTEGNSVPDHVKQRISFMNHDMLNPQPIKDADVYFWRAVLHNHPDAVVLKSLQSLVPALKPGARIIIQDFGLTHPGEGRLADESYERMMDIMMMSLMNGKERELEQWKALFEQADPRFKWGGGSKPDGSRLWIYSVTWEP</sequence>
<keyword evidence="3" id="KW-0949">S-adenosyl-L-methionine</keyword>